<dbReference type="NCBIfam" id="TIGR02556">
    <property type="entry name" value="cas_TM1802"/>
    <property type="match status" value="1"/>
</dbReference>
<organism evidence="1 2">
    <name type="scientific">Proteiniborus ethanoligenes</name>
    <dbReference type="NCBI Taxonomy" id="415015"/>
    <lineage>
        <taxon>Bacteria</taxon>
        <taxon>Bacillati</taxon>
        <taxon>Bacillota</taxon>
        <taxon>Clostridia</taxon>
        <taxon>Eubacteriales</taxon>
        <taxon>Proteiniborus</taxon>
    </lineage>
</organism>
<proteinExistence type="predicted"/>
<name>A0A1H3SMU2_9FIRM</name>
<dbReference type="InterPro" id="IPR013420">
    <property type="entry name" value="CRISPR-assoc_prot_Cas8b/Csh1_C"/>
</dbReference>
<keyword evidence="2" id="KW-1185">Reference proteome</keyword>
<dbReference type="EMBL" id="FNQE01000052">
    <property type="protein sequence ID" value="SDZ39244.1"/>
    <property type="molecule type" value="Genomic_DNA"/>
</dbReference>
<reference evidence="1 2" key="1">
    <citation type="submission" date="2016-10" db="EMBL/GenBank/DDBJ databases">
        <authorList>
            <person name="de Groot N.N."/>
        </authorList>
    </citation>
    <scope>NUCLEOTIDE SEQUENCE [LARGE SCALE GENOMIC DNA]</scope>
    <source>
        <strain evidence="1 2">DSM 21650</strain>
    </source>
</reference>
<dbReference type="AlphaFoldDB" id="A0A1H3SMU2"/>
<gene>
    <name evidence="1" type="ORF">SAMN05660462_02996</name>
</gene>
<dbReference type="Proteomes" id="UP000198625">
    <property type="component" value="Unassembled WGS sequence"/>
</dbReference>
<sequence length="646" mass="75892">MIEAIRKIGIPLAELSIEEQAEALIVPVVPSEENRIVILDFDINNEQVSINILPITEDIVKEYFYIGTADGPSSPQWMLTGTKPDYIISQSIPSLLKIIEDCELKNYLELVLDKFYYDYGVQESSKERYRRILNVEKFIGLSEMEKYYKDSEKDIKKTVSNVSKELATYISKKYEVKTKNIKLWTLTINGEIIQQREEYKKLAWKLKEAHFEKAREGICSLCNSYSYVSSDTGKLKLNYYITQKVNFASEMKDFDKNLRLCKKCHKQLILGEIYTMRRLGGQIGKLRFFLIPELLFDNDNESIKVKNIQEVQDEVKSIIRFSGATEIERQSIKELKKTNYTNQYTFHFLFYMKQQQEFRVLQLIKDVSPSRIYDINVAIGECNNFGRVWFNWPDSDDRWIMTFEQIFYLFPIHQDERFVTEHRRILTLYDAILNNSKVNKKMIIEKLILLSKTYHLEQTDQYQISKPQNKETAMNYGILKGIILLRFLEKLSVITGGEKMDISQLTISEEFREFIKDVGYSEEQTSLVLLGKLIYEIGKAQAKNKLTSKPILDKINYQGMSLNKLQKLSNEVFEKLKQYKLITSDKSSYYLQNIYTDHKTLFDKNINNWNLTSQENVFYILSGYAIGSRPIEKKKDKDKEEENSEE</sequence>
<dbReference type="Pfam" id="PF09484">
    <property type="entry name" value="Cas_TM1802"/>
    <property type="match status" value="1"/>
</dbReference>
<dbReference type="STRING" id="415015.SAMN05660462_02996"/>
<protein>
    <submittedName>
        <fullName evidence="1">CRISPR-associated protein Csh1</fullName>
    </submittedName>
</protein>
<dbReference type="OrthoDB" id="1706583at2"/>
<evidence type="ECO:0000313" key="2">
    <source>
        <dbReference type="Proteomes" id="UP000198625"/>
    </source>
</evidence>
<accession>A0A1H3SMU2</accession>
<dbReference type="RefSeq" id="WP_091733069.1">
    <property type="nucleotide sequence ID" value="NZ_FNQE01000052.1"/>
</dbReference>
<evidence type="ECO:0000313" key="1">
    <source>
        <dbReference type="EMBL" id="SDZ39244.1"/>
    </source>
</evidence>
<dbReference type="InterPro" id="IPR013389">
    <property type="entry name" value="CRISPR-assoc_prot_Cas8b"/>
</dbReference>
<dbReference type="NCBIfam" id="TIGR02591">
    <property type="entry name" value="cas_Csh1"/>
    <property type="match status" value="1"/>
</dbReference>